<gene>
    <name evidence="3" type="ORF">CSOJ01_07845</name>
</gene>
<dbReference type="Proteomes" id="UP000652219">
    <property type="component" value="Unassembled WGS sequence"/>
</dbReference>
<keyword evidence="2" id="KW-0472">Membrane</keyword>
<feature type="region of interest" description="Disordered" evidence="1">
    <location>
        <begin position="1"/>
        <end position="86"/>
    </location>
</feature>
<keyword evidence="2" id="KW-1133">Transmembrane helix</keyword>
<feature type="transmembrane region" description="Helical" evidence="2">
    <location>
        <begin position="214"/>
        <end position="234"/>
    </location>
</feature>
<dbReference type="EMBL" id="WIGN01000126">
    <property type="protein sequence ID" value="KAF6807995.1"/>
    <property type="molecule type" value="Genomic_DNA"/>
</dbReference>
<evidence type="ECO:0000256" key="1">
    <source>
        <dbReference type="SAM" id="MobiDB-lite"/>
    </source>
</evidence>
<organism evidence="3 4">
    <name type="scientific">Colletotrichum sojae</name>
    <dbReference type="NCBI Taxonomy" id="2175907"/>
    <lineage>
        <taxon>Eukaryota</taxon>
        <taxon>Fungi</taxon>
        <taxon>Dikarya</taxon>
        <taxon>Ascomycota</taxon>
        <taxon>Pezizomycotina</taxon>
        <taxon>Sordariomycetes</taxon>
        <taxon>Hypocreomycetidae</taxon>
        <taxon>Glomerellales</taxon>
        <taxon>Glomerellaceae</taxon>
        <taxon>Colletotrichum</taxon>
        <taxon>Colletotrichum orchidearum species complex</taxon>
    </lineage>
</organism>
<keyword evidence="2" id="KW-0812">Transmembrane</keyword>
<accession>A0A8H6MTS7</accession>
<evidence type="ECO:0000256" key="2">
    <source>
        <dbReference type="SAM" id="Phobius"/>
    </source>
</evidence>
<feature type="compositionally biased region" description="Low complexity" evidence="1">
    <location>
        <begin position="1"/>
        <end position="15"/>
    </location>
</feature>
<feature type="transmembrane region" description="Helical" evidence="2">
    <location>
        <begin position="97"/>
        <end position="122"/>
    </location>
</feature>
<feature type="compositionally biased region" description="Basic and acidic residues" evidence="1">
    <location>
        <begin position="41"/>
        <end position="72"/>
    </location>
</feature>
<dbReference type="AlphaFoldDB" id="A0A8H6MTS7"/>
<evidence type="ECO:0000313" key="3">
    <source>
        <dbReference type="EMBL" id="KAF6807995.1"/>
    </source>
</evidence>
<feature type="transmembrane region" description="Helical" evidence="2">
    <location>
        <begin position="180"/>
        <end position="202"/>
    </location>
</feature>
<reference evidence="3 4" key="1">
    <citation type="journal article" date="2020" name="Phytopathology">
        <title>Genome Sequence Resources of Colletotrichum truncatum, C. plurivorum, C. musicola, and C. sojae: Four Species Pathogenic to Soybean (Glycine max).</title>
        <authorList>
            <person name="Rogerio F."/>
            <person name="Boufleur T.R."/>
            <person name="Ciampi-Guillardi M."/>
            <person name="Sukno S.A."/>
            <person name="Thon M.R."/>
            <person name="Massola Junior N.S."/>
            <person name="Baroncelli R."/>
        </authorList>
    </citation>
    <scope>NUCLEOTIDE SEQUENCE [LARGE SCALE GENOMIC DNA]</scope>
    <source>
        <strain evidence="3 4">LFN0009</strain>
    </source>
</reference>
<keyword evidence="4" id="KW-1185">Reference proteome</keyword>
<feature type="transmembrane region" description="Helical" evidence="2">
    <location>
        <begin position="142"/>
        <end position="168"/>
    </location>
</feature>
<sequence>MSQPRSSLVSSRSASIVENAHHRIAQQDGPQYCPSEETDDPGEHARQDSRHEHGGHPQHKQHDPDQHIEHTKQLSQSEADDAHDQREAIQPVKPLGLWFKLCMGWSLLAIVGSVAFISWLWWSPIDDYRWRQWVLATNLLQLSVTVTGFIVRAAVGALAASTTAMLASVAVERSGVRAHAIAQVSIARFTTGGGVVPLSLLALRSSISGTSVRILLGCLVVTTFGLQLTSTLLVNDLGEMELVSNPRQIPNAYAVIDNPGMELSVSRSTSNIDRFWERKPRLAGTFAEYAEPYRRLEADGLDDTGPVVRAFLPLSDWKFNSISRQGPAQGPLTTHT</sequence>
<evidence type="ECO:0000313" key="4">
    <source>
        <dbReference type="Proteomes" id="UP000652219"/>
    </source>
</evidence>
<proteinExistence type="predicted"/>
<name>A0A8H6MTS7_9PEZI</name>
<comment type="caution">
    <text evidence="3">The sequence shown here is derived from an EMBL/GenBank/DDBJ whole genome shotgun (WGS) entry which is preliminary data.</text>
</comment>
<protein>
    <submittedName>
        <fullName evidence="3">Uncharacterized protein</fullName>
    </submittedName>
</protein>